<dbReference type="InterPro" id="IPR036390">
    <property type="entry name" value="WH_DNA-bd_sf"/>
</dbReference>
<reference evidence="5 6" key="1">
    <citation type="submission" date="2018-12" db="EMBL/GenBank/DDBJ databases">
        <title>Mesorhizobium carbonis sp. nov., isolated from coal mine water.</title>
        <authorList>
            <person name="Xin W."/>
            <person name="Xu Z."/>
            <person name="Xiang F."/>
            <person name="Zhang J."/>
            <person name="Xi L."/>
            <person name="Liu J."/>
        </authorList>
    </citation>
    <scope>NUCLEOTIDE SEQUENCE [LARGE SCALE GENOMIC DNA]</scope>
    <source>
        <strain evidence="5 6">B2.3</strain>
    </source>
</reference>
<dbReference type="GO" id="GO:0003700">
    <property type="term" value="F:DNA-binding transcription factor activity"/>
    <property type="evidence" value="ECO:0007669"/>
    <property type="project" value="InterPro"/>
</dbReference>
<dbReference type="SUPFAM" id="SSF48008">
    <property type="entry name" value="GntR ligand-binding domain-like"/>
    <property type="match status" value="1"/>
</dbReference>
<organism evidence="5 6">
    <name type="scientific">Aquibium carbonis</name>
    <dbReference type="NCBI Taxonomy" id="2495581"/>
    <lineage>
        <taxon>Bacteria</taxon>
        <taxon>Pseudomonadati</taxon>
        <taxon>Pseudomonadota</taxon>
        <taxon>Alphaproteobacteria</taxon>
        <taxon>Hyphomicrobiales</taxon>
        <taxon>Phyllobacteriaceae</taxon>
        <taxon>Aquibium</taxon>
    </lineage>
</organism>
<evidence type="ECO:0000256" key="3">
    <source>
        <dbReference type="ARBA" id="ARBA00023163"/>
    </source>
</evidence>
<evidence type="ECO:0000313" key="5">
    <source>
        <dbReference type="EMBL" id="RST83504.1"/>
    </source>
</evidence>
<feature type="domain" description="HTH gntR-type" evidence="4">
    <location>
        <begin position="15"/>
        <end position="83"/>
    </location>
</feature>
<evidence type="ECO:0000256" key="1">
    <source>
        <dbReference type="ARBA" id="ARBA00023015"/>
    </source>
</evidence>
<dbReference type="EMBL" id="RWKW01000102">
    <property type="protein sequence ID" value="RST83504.1"/>
    <property type="molecule type" value="Genomic_DNA"/>
</dbReference>
<dbReference type="Gene3D" id="1.20.120.530">
    <property type="entry name" value="GntR ligand-binding domain-like"/>
    <property type="match status" value="1"/>
</dbReference>
<evidence type="ECO:0000259" key="4">
    <source>
        <dbReference type="PROSITE" id="PS50949"/>
    </source>
</evidence>
<dbReference type="Pfam" id="PF00392">
    <property type="entry name" value="GntR"/>
    <property type="match status" value="1"/>
</dbReference>
<dbReference type="OrthoDB" id="9788098at2"/>
<dbReference type="PROSITE" id="PS50949">
    <property type="entry name" value="HTH_GNTR"/>
    <property type="match status" value="1"/>
</dbReference>
<dbReference type="InterPro" id="IPR000524">
    <property type="entry name" value="Tscrpt_reg_HTH_GntR"/>
</dbReference>
<keyword evidence="6" id="KW-1185">Reference proteome</keyword>
<dbReference type="PRINTS" id="PR00035">
    <property type="entry name" value="HTHGNTR"/>
</dbReference>
<sequence>MTNQDNAPARDGEASGAVETAYRFIRTAIISGDLASGETLQESRLAERIGVSRTPVREALSRLASEGLVVLERYRRGQVASFSMADVAEVFRLRGKLEGHGARRACRRISADDIARLEAVEDEMEAVFAELGWHRHLSRFDELNNEFHAIIARAADSPRLEKILASSLELPASIFNHYIEPVDERTRRTHRQHREIIAALKARNPDWAEAAMSAHLFSILNDPAPDPE</sequence>
<proteinExistence type="predicted"/>
<dbReference type="CDD" id="cd07377">
    <property type="entry name" value="WHTH_GntR"/>
    <property type="match status" value="1"/>
</dbReference>
<dbReference type="Proteomes" id="UP000278398">
    <property type="component" value="Unassembled WGS sequence"/>
</dbReference>
<keyword evidence="1" id="KW-0805">Transcription regulation</keyword>
<dbReference type="AlphaFoldDB" id="A0A429YQ03"/>
<keyword evidence="3" id="KW-0804">Transcription</keyword>
<gene>
    <name evidence="5" type="ORF">EJC49_22340</name>
</gene>
<protein>
    <submittedName>
        <fullName evidence="5">GntR family transcriptional regulator</fullName>
    </submittedName>
</protein>
<dbReference type="InterPro" id="IPR036388">
    <property type="entry name" value="WH-like_DNA-bd_sf"/>
</dbReference>
<dbReference type="InterPro" id="IPR008920">
    <property type="entry name" value="TF_FadR/GntR_C"/>
</dbReference>
<accession>A0A429YQ03</accession>
<name>A0A429YQ03_9HYPH</name>
<dbReference type="PANTHER" id="PTHR43537">
    <property type="entry name" value="TRANSCRIPTIONAL REGULATOR, GNTR FAMILY"/>
    <property type="match status" value="1"/>
</dbReference>
<evidence type="ECO:0000313" key="6">
    <source>
        <dbReference type="Proteomes" id="UP000278398"/>
    </source>
</evidence>
<dbReference type="InterPro" id="IPR011711">
    <property type="entry name" value="GntR_C"/>
</dbReference>
<evidence type="ECO:0000256" key="2">
    <source>
        <dbReference type="ARBA" id="ARBA00023125"/>
    </source>
</evidence>
<keyword evidence="2" id="KW-0238">DNA-binding</keyword>
<dbReference type="SUPFAM" id="SSF46785">
    <property type="entry name" value="Winged helix' DNA-binding domain"/>
    <property type="match status" value="1"/>
</dbReference>
<dbReference type="Gene3D" id="1.10.10.10">
    <property type="entry name" value="Winged helix-like DNA-binding domain superfamily/Winged helix DNA-binding domain"/>
    <property type="match status" value="1"/>
</dbReference>
<comment type="caution">
    <text evidence="5">The sequence shown here is derived from an EMBL/GenBank/DDBJ whole genome shotgun (WGS) entry which is preliminary data.</text>
</comment>
<dbReference type="SMART" id="SM00895">
    <property type="entry name" value="FCD"/>
    <property type="match status" value="1"/>
</dbReference>
<dbReference type="RefSeq" id="WP_126702146.1">
    <property type="nucleotide sequence ID" value="NZ_RWKW01000102.1"/>
</dbReference>
<dbReference type="Pfam" id="PF07729">
    <property type="entry name" value="FCD"/>
    <property type="match status" value="1"/>
</dbReference>
<dbReference type="PANTHER" id="PTHR43537:SF24">
    <property type="entry name" value="GLUCONATE OPERON TRANSCRIPTIONAL REPRESSOR"/>
    <property type="match status" value="1"/>
</dbReference>
<dbReference type="SMART" id="SM00345">
    <property type="entry name" value="HTH_GNTR"/>
    <property type="match status" value="1"/>
</dbReference>
<dbReference type="GO" id="GO:0003677">
    <property type="term" value="F:DNA binding"/>
    <property type="evidence" value="ECO:0007669"/>
    <property type="project" value="UniProtKB-KW"/>
</dbReference>